<reference evidence="1" key="1">
    <citation type="journal article" date="2020" name="mSystems">
        <title>Genome- and Community-Level Interaction Insights into Carbon Utilization and Element Cycling Functions of Hydrothermarchaeota in Hydrothermal Sediment.</title>
        <authorList>
            <person name="Zhou Z."/>
            <person name="Liu Y."/>
            <person name="Xu W."/>
            <person name="Pan J."/>
            <person name="Luo Z.H."/>
            <person name="Li M."/>
        </authorList>
    </citation>
    <scope>NUCLEOTIDE SEQUENCE [LARGE SCALE GENOMIC DNA]</scope>
    <source>
        <strain evidence="1">HyVt-365</strain>
    </source>
</reference>
<accession>A0A7C1NQE7</accession>
<dbReference type="Gene3D" id="3.40.50.300">
    <property type="entry name" value="P-loop containing nucleotide triphosphate hydrolases"/>
    <property type="match status" value="1"/>
</dbReference>
<comment type="caution">
    <text evidence="1">The sequence shown here is derived from an EMBL/GenBank/DDBJ whole genome shotgun (WGS) entry which is preliminary data.</text>
</comment>
<name>A0A7C1NQE7_UNCKA</name>
<protein>
    <submittedName>
        <fullName evidence="1">Uncharacterized protein</fullName>
    </submittedName>
</protein>
<dbReference type="InterPro" id="IPR027417">
    <property type="entry name" value="P-loop_NTPase"/>
</dbReference>
<evidence type="ECO:0000313" key="1">
    <source>
        <dbReference type="EMBL" id="HEB14069.1"/>
    </source>
</evidence>
<proteinExistence type="predicted"/>
<sequence length="216" mass="25186">MNAWGLLAAAFYLARSSTRSKLKEISLEILKGAEYAPKERIFVMMVGYSLSGKTWFIDYHPYISQFFRVETRKIHDLLNAAFTLLDDDKTIKGVGYQPRQILTQVVRQWVFKEACRKGVALVSDSCNLSYSDRRARLRLTKRLGYKTVIIWMLGKKGNLRKRLQAKDEELLSQGQSPVWVNLHEKQRVRFEPPMLLDADELHFYQSETHDPEETKL</sequence>
<gene>
    <name evidence="1" type="ORF">ENI09_01525</name>
</gene>
<dbReference type="AlphaFoldDB" id="A0A7C1NQE7"/>
<organism evidence="1">
    <name type="scientific">candidate division WWE3 bacterium</name>
    <dbReference type="NCBI Taxonomy" id="2053526"/>
    <lineage>
        <taxon>Bacteria</taxon>
        <taxon>Katanobacteria</taxon>
    </lineage>
</organism>
<dbReference type="EMBL" id="DRHH01000065">
    <property type="protein sequence ID" value="HEB14069.1"/>
    <property type="molecule type" value="Genomic_DNA"/>
</dbReference>
<dbReference type="Proteomes" id="UP000885744">
    <property type="component" value="Unassembled WGS sequence"/>
</dbReference>
<dbReference type="Pfam" id="PF13671">
    <property type="entry name" value="AAA_33"/>
    <property type="match status" value="1"/>
</dbReference>
<dbReference type="SUPFAM" id="SSF52540">
    <property type="entry name" value="P-loop containing nucleoside triphosphate hydrolases"/>
    <property type="match status" value="1"/>
</dbReference>